<comment type="caution">
    <text evidence="3">The sequence shown here is derived from an EMBL/GenBank/DDBJ whole genome shotgun (WGS) entry which is preliminary data.</text>
</comment>
<reference evidence="3 4" key="1">
    <citation type="submission" date="2016-07" db="EMBL/GenBank/DDBJ databases">
        <title>Pervasive Adenine N6-methylation of Active Genes in Fungi.</title>
        <authorList>
            <consortium name="DOE Joint Genome Institute"/>
            <person name="Mondo S.J."/>
            <person name="Dannebaum R.O."/>
            <person name="Kuo R.C."/>
            <person name="Labutti K."/>
            <person name="Haridas S."/>
            <person name="Kuo A."/>
            <person name="Salamov A."/>
            <person name="Ahrendt S.R."/>
            <person name="Lipzen A."/>
            <person name="Sullivan W."/>
            <person name="Andreopoulos W.B."/>
            <person name="Clum A."/>
            <person name="Lindquist E."/>
            <person name="Daum C."/>
            <person name="Ramamoorthy G.K."/>
            <person name="Gryganskyi A."/>
            <person name="Culley D."/>
            <person name="Magnuson J.K."/>
            <person name="James T.Y."/>
            <person name="O'Malley M.A."/>
            <person name="Stajich J.E."/>
            <person name="Spatafora J.W."/>
            <person name="Visel A."/>
            <person name="Grigoriev I.V."/>
        </authorList>
    </citation>
    <scope>NUCLEOTIDE SEQUENCE [LARGE SCALE GENOMIC DNA]</scope>
    <source>
        <strain evidence="3 4">JEL800</strain>
    </source>
</reference>
<dbReference type="PANTHER" id="PTHR13742:SF17">
    <property type="entry name" value="RE32990P-RELATED"/>
    <property type="match status" value="1"/>
</dbReference>
<dbReference type="STRING" id="329046.A0A1Y2BFD7"/>
<dbReference type="AlphaFoldDB" id="A0A1Y2BFD7"/>
<feature type="region of interest" description="Disordered" evidence="1">
    <location>
        <begin position="1"/>
        <end position="46"/>
    </location>
</feature>
<gene>
    <name evidence="3" type="ORF">BCR33DRAFT_723128</name>
</gene>
<dbReference type="Proteomes" id="UP000193642">
    <property type="component" value="Unassembled WGS sequence"/>
</dbReference>
<dbReference type="EMBL" id="MCGO01000067">
    <property type="protein sequence ID" value="ORY33528.1"/>
    <property type="molecule type" value="Genomic_DNA"/>
</dbReference>
<keyword evidence="4" id="KW-1185">Reference proteome</keyword>
<evidence type="ECO:0000313" key="4">
    <source>
        <dbReference type="Proteomes" id="UP000193642"/>
    </source>
</evidence>
<sequence length="821" mass="93199">MEKTSKKRARSEDDMEDISPNNSMLDSCQPNKRHAPNPTTAPCQPPIPSESSAFTTVCKSNPLPAKCSCGPQTALDYINNEFVNFLSQLQLPENIVAEHKSNGALILQKFPTQELDALDFRSAATYLLWFLQYMSDPKTVEDARFRMRFESLCYISGQNSKDNIALIKLVYSQLVEFVQRSALIVEVSDSTLQEKLQQTVQSAKNVCEKRMILVGVYESMEKFIDVLVNPSEEGFKRAFTRYCWLLFILLYSLSGSDIQDITATACAIVYFGSFHIASYHRRTIKCMAAFCGSSGQFQDIDWVLDESGNVLHILSGYLLHLNPSFNLDETFFADNLFESLATSPFFKKSGETTKLAAFKFTCYGPVLSTGEKGDLDALLSKTDEHYETLHQDGKLEFDYRLLLPALRVFATPRKRHRPVEQSDLSAPAPPTRNLMKTVFVITSSCPQHANGAHEHAHLSQSEFRAKLEQAFSSTSTDQCDMKIKIDMSAASKAWDLIFPLYVQFLETFIPPKADVRRESVSLMIDANEFLNRVLQMNLDTWDMAIQINSIQFIELYMVVDLLQRNQLWFSIILVKRFVELRERILESYIWQSDRIYHIFNYAVSRQPMPDNHMTELFKLYTVLLDPTNKFQSITGSDSNTDPIKGIQSMLSSLTKLLTDRAIDLCNRIGNVSDIIQHRVTKLIESVLNKENQEKLLRKRNADVVMISCVFAGLRLAKIPIKLRQLVQYYDLQPQAEKETMLLIRLSDDNAELADISKFYNQVFMPAVSSLLHTGEEKAESIQSAVRAVGRGPVQRTPGMMRTLFSASALGRNVRTIPSGIH</sequence>
<dbReference type="InterPro" id="IPR028309">
    <property type="entry name" value="RB_fam"/>
</dbReference>
<organism evidence="3 4">
    <name type="scientific">Rhizoclosmatium globosum</name>
    <dbReference type="NCBI Taxonomy" id="329046"/>
    <lineage>
        <taxon>Eukaryota</taxon>
        <taxon>Fungi</taxon>
        <taxon>Fungi incertae sedis</taxon>
        <taxon>Chytridiomycota</taxon>
        <taxon>Chytridiomycota incertae sedis</taxon>
        <taxon>Chytridiomycetes</taxon>
        <taxon>Chytridiales</taxon>
        <taxon>Chytriomycetaceae</taxon>
        <taxon>Rhizoclosmatium</taxon>
    </lineage>
</organism>
<dbReference type="InterPro" id="IPR036915">
    <property type="entry name" value="Cyclin-like_sf"/>
</dbReference>
<dbReference type="SUPFAM" id="SSF47954">
    <property type="entry name" value="Cyclin-like"/>
    <property type="match status" value="1"/>
</dbReference>
<dbReference type="GO" id="GO:0005634">
    <property type="term" value="C:nucleus"/>
    <property type="evidence" value="ECO:0007669"/>
    <property type="project" value="InterPro"/>
</dbReference>
<dbReference type="Gene3D" id="1.10.472.10">
    <property type="entry name" value="Cyclin-like"/>
    <property type="match status" value="1"/>
</dbReference>
<dbReference type="GO" id="GO:0000977">
    <property type="term" value="F:RNA polymerase II transcription regulatory region sequence-specific DNA binding"/>
    <property type="evidence" value="ECO:0007669"/>
    <property type="project" value="TreeGrafter"/>
</dbReference>
<dbReference type="GO" id="GO:0000785">
    <property type="term" value="C:chromatin"/>
    <property type="evidence" value="ECO:0007669"/>
    <property type="project" value="TreeGrafter"/>
</dbReference>
<proteinExistence type="predicted"/>
<name>A0A1Y2BFD7_9FUNG</name>
<dbReference type="Pfam" id="PF01857">
    <property type="entry name" value="RB_B"/>
    <property type="match status" value="1"/>
</dbReference>
<evidence type="ECO:0000259" key="2">
    <source>
        <dbReference type="Pfam" id="PF01857"/>
    </source>
</evidence>
<evidence type="ECO:0000256" key="1">
    <source>
        <dbReference type="SAM" id="MobiDB-lite"/>
    </source>
</evidence>
<dbReference type="CDD" id="cd20548">
    <property type="entry name" value="CYCLIN_RB-like"/>
    <property type="match status" value="1"/>
</dbReference>
<feature type="compositionally biased region" description="Polar residues" evidence="1">
    <location>
        <begin position="19"/>
        <end position="30"/>
    </location>
</feature>
<protein>
    <recommendedName>
        <fullName evidence="2">Retinoblastoma-associated protein B-box domain-containing protein</fullName>
    </recommendedName>
</protein>
<dbReference type="InterPro" id="IPR002719">
    <property type="entry name" value="RB_B"/>
</dbReference>
<dbReference type="OrthoDB" id="2162445at2759"/>
<evidence type="ECO:0000313" key="3">
    <source>
        <dbReference type="EMBL" id="ORY33528.1"/>
    </source>
</evidence>
<dbReference type="GO" id="GO:0005667">
    <property type="term" value="C:transcription regulator complex"/>
    <property type="evidence" value="ECO:0007669"/>
    <property type="project" value="TreeGrafter"/>
</dbReference>
<dbReference type="PANTHER" id="PTHR13742">
    <property type="entry name" value="RETINOBLASTOMA-ASSOCIATED PROTEIN RB -RELATED"/>
    <property type="match status" value="1"/>
</dbReference>
<dbReference type="GO" id="GO:2000134">
    <property type="term" value="P:negative regulation of G1/S transition of mitotic cell cycle"/>
    <property type="evidence" value="ECO:0007669"/>
    <property type="project" value="TreeGrafter"/>
</dbReference>
<dbReference type="GO" id="GO:0006357">
    <property type="term" value="P:regulation of transcription by RNA polymerase II"/>
    <property type="evidence" value="ECO:0007669"/>
    <property type="project" value="InterPro"/>
</dbReference>
<dbReference type="GO" id="GO:0030154">
    <property type="term" value="P:cell differentiation"/>
    <property type="evidence" value="ECO:0007669"/>
    <property type="project" value="TreeGrafter"/>
</dbReference>
<accession>A0A1Y2BFD7</accession>
<feature type="domain" description="Retinoblastoma-associated protein B-box" evidence="2">
    <location>
        <begin position="648"/>
        <end position="767"/>
    </location>
</feature>